<name>A0A0L8GA16_OCTBM</name>
<organism evidence="1">
    <name type="scientific">Octopus bimaculoides</name>
    <name type="common">California two-spotted octopus</name>
    <dbReference type="NCBI Taxonomy" id="37653"/>
    <lineage>
        <taxon>Eukaryota</taxon>
        <taxon>Metazoa</taxon>
        <taxon>Spiralia</taxon>
        <taxon>Lophotrochozoa</taxon>
        <taxon>Mollusca</taxon>
        <taxon>Cephalopoda</taxon>
        <taxon>Coleoidea</taxon>
        <taxon>Octopodiformes</taxon>
        <taxon>Octopoda</taxon>
        <taxon>Incirrata</taxon>
        <taxon>Octopodidae</taxon>
        <taxon>Octopus</taxon>
    </lineage>
</organism>
<sequence>MYLHANTVTFMHHTIPFSLISHPLYALVDTTHLCKTTCLSCIHRESYLSFTTCQHTSLSLSKHLIPQSLAYSTLYL</sequence>
<proteinExistence type="predicted"/>
<accession>A0A0L8GA16</accession>
<dbReference type="EMBL" id="KQ423167">
    <property type="protein sequence ID" value="KOF73405.1"/>
    <property type="molecule type" value="Genomic_DNA"/>
</dbReference>
<protein>
    <submittedName>
        <fullName evidence="1">Uncharacterized protein</fullName>
    </submittedName>
</protein>
<gene>
    <name evidence="1" type="ORF">OCBIM_22037916mg</name>
</gene>
<dbReference type="AlphaFoldDB" id="A0A0L8GA16"/>
<evidence type="ECO:0000313" key="1">
    <source>
        <dbReference type="EMBL" id="KOF73405.1"/>
    </source>
</evidence>
<reference evidence="1" key="1">
    <citation type="submission" date="2015-07" db="EMBL/GenBank/DDBJ databases">
        <title>MeaNS - Measles Nucleotide Surveillance Program.</title>
        <authorList>
            <person name="Tran T."/>
            <person name="Druce J."/>
        </authorList>
    </citation>
    <scope>NUCLEOTIDE SEQUENCE</scope>
    <source>
        <strain evidence="1">UCB-OBI-ISO-001</strain>
        <tissue evidence="1">Gonad</tissue>
    </source>
</reference>